<evidence type="ECO:0000256" key="4">
    <source>
        <dbReference type="ARBA" id="ARBA00022525"/>
    </source>
</evidence>
<comment type="subcellular location">
    <subcellularLocation>
        <location evidence="1">Cell envelope</location>
    </subcellularLocation>
    <subcellularLocation>
        <location evidence="2">Cell outer membrane</location>
    </subcellularLocation>
    <subcellularLocation>
        <location evidence="3">Secreted</location>
    </subcellularLocation>
</comment>
<evidence type="ECO:0000256" key="6">
    <source>
        <dbReference type="ARBA" id="ARBA00023136"/>
    </source>
</evidence>
<organism evidence="8 9">
    <name type="scientific">Arachidicoccus ginsenosidivorans</name>
    <dbReference type="NCBI Taxonomy" id="496057"/>
    <lineage>
        <taxon>Bacteria</taxon>
        <taxon>Pseudomonadati</taxon>
        <taxon>Bacteroidota</taxon>
        <taxon>Chitinophagia</taxon>
        <taxon>Chitinophagales</taxon>
        <taxon>Chitinophagaceae</taxon>
        <taxon>Arachidicoccus</taxon>
    </lineage>
</organism>
<evidence type="ECO:0000313" key="8">
    <source>
        <dbReference type="EMBL" id="QEC70847.1"/>
    </source>
</evidence>
<dbReference type="RefSeq" id="WP_146780107.1">
    <property type="nucleotide sequence ID" value="NZ_CP042434.1"/>
</dbReference>
<evidence type="ECO:0008006" key="10">
    <source>
        <dbReference type="Google" id="ProtNLM"/>
    </source>
</evidence>
<dbReference type="SUPFAM" id="SSF51126">
    <property type="entry name" value="Pectin lyase-like"/>
    <property type="match status" value="1"/>
</dbReference>
<keyword evidence="4" id="KW-0964">Secreted</keyword>
<dbReference type="InterPro" id="IPR012334">
    <property type="entry name" value="Pectin_lyas_fold"/>
</dbReference>
<dbReference type="InterPro" id="IPR003368">
    <property type="entry name" value="POMP_repeat"/>
</dbReference>
<accession>A0A5B8VGW5</accession>
<dbReference type="InterPro" id="IPR006626">
    <property type="entry name" value="PbH1"/>
</dbReference>
<dbReference type="KEGG" id="agi:FSB73_03295"/>
<evidence type="ECO:0000256" key="2">
    <source>
        <dbReference type="ARBA" id="ARBA00004442"/>
    </source>
</evidence>
<protein>
    <recommendedName>
        <fullName evidence="10">Right handed beta helix domain-containing protein</fullName>
    </recommendedName>
</protein>
<gene>
    <name evidence="8" type="ORF">FSB73_03295</name>
</gene>
<dbReference type="Pfam" id="PF02415">
    <property type="entry name" value="Chlam_PMP"/>
    <property type="match status" value="2"/>
</dbReference>
<dbReference type="AlphaFoldDB" id="A0A5B8VGW5"/>
<dbReference type="GO" id="GO:0009279">
    <property type="term" value="C:cell outer membrane"/>
    <property type="evidence" value="ECO:0007669"/>
    <property type="project" value="UniProtKB-SubCell"/>
</dbReference>
<reference evidence="8 9" key="1">
    <citation type="journal article" date="2017" name="Int. J. Syst. Evol. Microbiol.">
        <title>Arachidicoccus ginsenosidivorans sp. nov., with ginsenoside-converting activity isolated from ginseng cultivating soil.</title>
        <authorList>
            <person name="Siddiqi M.Z."/>
            <person name="Aslam Z."/>
            <person name="Im W.T."/>
        </authorList>
    </citation>
    <scope>NUCLEOTIDE SEQUENCE [LARGE SCALE GENOMIC DNA]</scope>
    <source>
        <strain evidence="8 9">Gsoil 809</strain>
    </source>
</reference>
<name>A0A5B8VGW5_9BACT</name>
<dbReference type="SMART" id="SM00710">
    <property type="entry name" value="PbH1"/>
    <property type="match status" value="2"/>
</dbReference>
<dbReference type="Proteomes" id="UP000321291">
    <property type="component" value="Chromosome"/>
</dbReference>
<dbReference type="Gene3D" id="2.160.20.10">
    <property type="entry name" value="Single-stranded right-handed beta-helix, Pectin lyase-like"/>
    <property type="match status" value="1"/>
</dbReference>
<dbReference type="InterPro" id="IPR011050">
    <property type="entry name" value="Pectin_lyase_fold/virulence"/>
</dbReference>
<evidence type="ECO:0000256" key="1">
    <source>
        <dbReference type="ARBA" id="ARBA00004196"/>
    </source>
</evidence>
<dbReference type="GO" id="GO:0005576">
    <property type="term" value="C:extracellular region"/>
    <property type="evidence" value="ECO:0007669"/>
    <property type="project" value="UniProtKB-SubCell"/>
</dbReference>
<evidence type="ECO:0000256" key="5">
    <source>
        <dbReference type="ARBA" id="ARBA00022729"/>
    </source>
</evidence>
<keyword evidence="6" id="KW-0472">Membrane</keyword>
<dbReference type="EMBL" id="CP042434">
    <property type="protein sequence ID" value="QEC70847.1"/>
    <property type="molecule type" value="Genomic_DNA"/>
</dbReference>
<evidence type="ECO:0000256" key="7">
    <source>
        <dbReference type="ARBA" id="ARBA00023237"/>
    </source>
</evidence>
<sequence>MDHVTIKNNTATDGGGGIDYTNASPSLRNVLISGNTADLGGGIRSTSGSVTLTNVSVTGNTANSGGGIYLGGVILVITVSYGETVHPTQMRCMWMTHSMAAWSCIIAYTEVDK</sequence>
<evidence type="ECO:0000313" key="9">
    <source>
        <dbReference type="Proteomes" id="UP000321291"/>
    </source>
</evidence>
<keyword evidence="5" id="KW-0732">Signal</keyword>
<evidence type="ECO:0000256" key="3">
    <source>
        <dbReference type="ARBA" id="ARBA00004613"/>
    </source>
</evidence>
<keyword evidence="7" id="KW-0998">Cell outer membrane</keyword>
<keyword evidence="9" id="KW-1185">Reference proteome</keyword>
<proteinExistence type="predicted"/>